<feature type="transmembrane region" description="Helical" evidence="1">
    <location>
        <begin position="122"/>
        <end position="139"/>
    </location>
</feature>
<keyword evidence="1" id="KW-0812">Transmembrane</keyword>
<name>A0A7C8M7A7_9PLEO</name>
<dbReference type="OrthoDB" id="5378430at2759"/>
<evidence type="ECO:0008006" key="4">
    <source>
        <dbReference type="Google" id="ProtNLM"/>
    </source>
</evidence>
<evidence type="ECO:0000313" key="3">
    <source>
        <dbReference type="Proteomes" id="UP000481861"/>
    </source>
</evidence>
<organism evidence="2 3">
    <name type="scientific">Massariosphaeria phaeospora</name>
    <dbReference type="NCBI Taxonomy" id="100035"/>
    <lineage>
        <taxon>Eukaryota</taxon>
        <taxon>Fungi</taxon>
        <taxon>Dikarya</taxon>
        <taxon>Ascomycota</taxon>
        <taxon>Pezizomycotina</taxon>
        <taxon>Dothideomycetes</taxon>
        <taxon>Pleosporomycetidae</taxon>
        <taxon>Pleosporales</taxon>
        <taxon>Pleosporales incertae sedis</taxon>
        <taxon>Massariosphaeria</taxon>
    </lineage>
</organism>
<keyword evidence="3" id="KW-1185">Reference proteome</keyword>
<protein>
    <recommendedName>
        <fullName evidence="4">Transmembrane protein</fullName>
    </recommendedName>
</protein>
<gene>
    <name evidence="2" type="ORF">BDV95DRAFT_498212</name>
</gene>
<feature type="transmembrane region" description="Helical" evidence="1">
    <location>
        <begin position="28"/>
        <end position="50"/>
    </location>
</feature>
<dbReference type="AlphaFoldDB" id="A0A7C8M7A7"/>
<evidence type="ECO:0000313" key="2">
    <source>
        <dbReference type="EMBL" id="KAF2869415.1"/>
    </source>
</evidence>
<evidence type="ECO:0000256" key="1">
    <source>
        <dbReference type="SAM" id="Phobius"/>
    </source>
</evidence>
<accession>A0A7C8M7A7</accession>
<feature type="transmembrane region" description="Helical" evidence="1">
    <location>
        <begin position="70"/>
        <end position="101"/>
    </location>
</feature>
<comment type="caution">
    <text evidence="2">The sequence shown here is derived from an EMBL/GenBank/DDBJ whole genome shotgun (WGS) entry which is preliminary data.</text>
</comment>
<proteinExistence type="predicted"/>
<feature type="transmembrane region" description="Helical" evidence="1">
    <location>
        <begin position="492"/>
        <end position="511"/>
    </location>
</feature>
<keyword evidence="1" id="KW-1133">Transmembrane helix</keyword>
<reference evidence="2 3" key="1">
    <citation type="submission" date="2020-01" db="EMBL/GenBank/DDBJ databases">
        <authorList>
            <consortium name="DOE Joint Genome Institute"/>
            <person name="Haridas S."/>
            <person name="Albert R."/>
            <person name="Binder M."/>
            <person name="Bloem J."/>
            <person name="Labutti K."/>
            <person name="Salamov A."/>
            <person name="Andreopoulos B."/>
            <person name="Baker S.E."/>
            <person name="Barry K."/>
            <person name="Bills G."/>
            <person name="Bluhm B.H."/>
            <person name="Cannon C."/>
            <person name="Castanera R."/>
            <person name="Culley D.E."/>
            <person name="Daum C."/>
            <person name="Ezra D."/>
            <person name="Gonzalez J.B."/>
            <person name="Henrissat B."/>
            <person name="Kuo A."/>
            <person name="Liang C."/>
            <person name="Lipzen A."/>
            <person name="Lutzoni F."/>
            <person name="Magnuson J."/>
            <person name="Mondo S."/>
            <person name="Nolan M."/>
            <person name="Ohm R."/>
            <person name="Pangilinan J."/>
            <person name="Park H.-J.H."/>
            <person name="Ramirez L."/>
            <person name="Alfaro M."/>
            <person name="Sun H."/>
            <person name="Tritt A."/>
            <person name="Yoshinaga Y."/>
            <person name="Zwiers L.-H.L."/>
            <person name="Turgeon B.G."/>
            <person name="Goodwin S.B."/>
            <person name="Spatafora J.W."/>
            <person name="Crous P.W."/>
            <person name="Grigoriev I.V."/>
        </authorList>
    </citation>
    <scope>NUCLEOTIDE SEQUENCE [LARGE SCALE GENOMIC DNA]</scope>
    <source>
        <strain evidence="2 3">CBS 611.86</strain>
    </source>
</reference>
<sequence>MPVLKTPKRRLNESAWGHLFRSINLPTLHLLACAALAFSMAFRLDGYLAVPEDSLRFLDGGRFKLKVADVTTLISTALTIIRIIVQAWVGTIMWNCAFILLEKRGLTLPQVNRIMSFNIPPIPKSYADGLVVLLLFLVIPQQFISPLLSGSVGWTPSFEYSQAMRLAAAGSLEASAEGWFWYYYSTVDRRANIRRAAAMTALAWDGSAVDRMHCRHVLNDDPDVVVPVNSTLYGAVIPCIRIHSIEFPTVNPPAKVFKIANDSVYNIEEDPTRLSRVEEPPLRYSIPGNAVLFDPEDRPGLHDNLPPEGDLTPEGYFERHRPTDYLQDGVMSAVILLGIPALGTVCEGYNASIFGTTYHNKWRTTDHGNYEWCHTYAIVNLTAGVADSPQSTYVTNRVVEANLPTTELDIRAGPWVQEAMYLMPDVMSNVALMNTTSLYTWDDLDGYLDKLVRYSYQGAWDMLSRSYDPNATMLEVQYYESRVRASVSRARVFAWLVVSVLLTLSSAVLAAGKKRLCERGVVFDGPVAALVTDARVVVDMGEADELTSLAYVGKEKGVGEVRLQRNDDGGFHLVPKST</sequence>
<keyword evidence="1" id="KW-0472">Membrane</keyword>
<dbReference type="Proteomes" id="UP000481861">
    <property type="component" value="Unassembled WGS sequence"/>
</dbReference>
<dbReference type="EMBL" id="JAADJZ010000016">
    <property type="protein sequence ID" value="KAF2869415.1"/>
    <property type="molecule type" value="Genomic_DNA"/>
</dbReference>